<gene>
    <name evidence="1" type="ORF">HOV93_04760</name>
</gene>
<dbReference type="EMBL" id="JABRWO010000001">
    <property type="protein sequence ID" value="MBA2113327.1"/>
    <property type="molecule type" value="Genomic_DNA"/>
</dbReference>
<evidence type="ECO:0000313" key="1">
    <source>
        <dbReference type="EMBL" id="MBA2113327.1"/>
    </source>
</evidence>
<protein>
    <submittedName>
        <fullName evidence="1">Uncharacterized protein</fullName>
    </submittedName>
</protein>
<dbReference type="Proteomes" id="UP000551616">
    <property type="component" value="Unassembled WGS sequence"/>
</dbReference>
<keyword evidence="2" id="KW-1185">Reference proteome</keyword>
<proteinExistence type="predicted"/>
<comment type="caution">
    <text evidence="1">The sequence shown here is derived from an EMBL/GenBank/DDBJ whole genome shotgun (WGS) entry which is preliminary data.</text>
</comment>
<dbReference type="AlphaFoldDB" id="A0A7V9A5M1"/>
<organism evidence="1 2">
    <name type="scientific">Bremerella alba</name>
    <dbReference type="NCBI Taxonomy" id="980252"/>
    <lineage>
        <taxon>Bacteria</taxon>
        <taxon>Pseudomonadati</taxon>
        <taxon>Planctomycetota</taxon>
        <taxon>Planctomycetia</taxon>
        <taxon>Pirellulales</taxon>
        <taxon>Pirellulaceae</taxon>
        <taxon>Bremerella</taxon>
    </lineage>
</organism>
<sequence>MIPTIAGVGLGGYSALATQEKRYRELMTEQAMVAQEFSEAEIRHDKLNRLIQSLQQKQGVWRTPKRVMFLVEYPSPSIFMRGQFPSPHYMHIPLMNDSIHFYLQANDNQLSELVDRLIERYPQSDVIVQVRILECLKNLPAYVHRERLEQVEHKIREFAKPLTQDSNQTVAERALHTLRAYDLPRQQVEEE</sequence>
<name>A0A7V9A5M1_9BACT</name>
<evidence type="ECO:0000313" key="2">
    <source>
        <dbReference type="Proteomes" id="UP000551616"/>
    </source>
</evidence>
<accession>A0A7V9A5M1</accession>
<reference evidence="1 2" key="1">
    <citation type="submission" date="2020-05" db="EMBL/GenBank/DDBJ databases">
        <title>Bremerella alba sp. nov., a novel planctomycete isolated from the surface of the macroalga Fucus spiralis.</title>
        <authorList>
            <person name="Godinho O."/>
            <person name="Botelho R."/>
            <person name="Albuquerque L."/>
            <person name="Wiegand S."/>
            <person name="Da Costa M.S."/>
            <person name="Lobo-Da-Cunha A."/>
            <person name="Jogler C."/>
            <person name="Lage O.M."/>
        </authorList>
    </citation>
    <scope>NUCLEOTIDE SEQUENCE [LARGE SCALE GENOMIC DNA]</scope>
    <source>
        <strain evidence="1 2">FF15</strain>
    </source>
</reference>